<keyword evidence="7" id="KW-0479">Metal-binding</keyword>
<feature type="transmembrane region" description="Helical" evidence="12">
    <location>
        <begin position="12"/>
        <end position="34"/>
    </location>
</feature>
<evidence type="ECO:0000256" key="8">
    <source>
        <dbReference type="ARBA" id="ARBA00022737"/>
    </source>
</evidence>
<dbReference type="InterPro" id="IPR008972">
    <property type="entry name" value="Cupredoxin"/>
</dbReference>
<name>A0ABM8V2F4_THEXY</name>
<dbReference type="GO" id="GO:0052716">
    <property type="term" value="F:hydroquinone:oxygen oxidoreductase activity"/>
    <property type="evidence" value="ECO:0007669"/>
    <property type="project" value="UniProtKB-EC"/>
</dbReference>
<protein>
    <recommendedName>
        <fullName evidence="6">Copper-containing nitrite reductase</fullName>
        <ecNumber evidence="5">1.7.2.1</ecNumber>
    </recommendedName>
</protein>
<evidence type="ECO:0000256" key="5">
    <source>
        <dbReference type="ARBA" id="ARBA00011882"/>
    </source>
</evidence>
<dbReference type="EMBL" id="CAJRAY010000026">
    <property type="protein sequence ID" value="CAG5082896.1"/>
    <property type="molecule type" value="Genomic_DNA"/>
</dbReference>
<proteinExistence type="inferred from homology"/>
<feature type="transmembrane region" description="Helical" evidence="12">
    <location>
        <begin position="185"/>
        <end position="204"/>
    </location>
</feature>
<organism evidence="15 16">
    <name type="scientific">Thermobacillus xylanilyticus</name>
    <dbReference type="NCBI Taxonomy" id="76633"/>
    <lineage>
        <taxon>Bacteria</taxon>
        <taxon>Bacillati</taxon>
        <taxon>Bacillota</taxon>
        <taxon>Bacilli</taxon>
        <taxon>Bacillales</taxon>
        <taxon>Paenibacillaceae</taxon>
        <taxon>Thermobacillus</taxon>
    </lineage>
</organism>
<evidence type="ECO:0000256" key="1">
    <source>
        <dbReference type="ARBA" id="ARBA00001960"/>
    </source>
</evidence>
<dbReference type="InterPro" id="IPR045087">
    <property type="entry name" value="Cu-oxidase_fam"/>
</dbReference>
<dbReference type="Proteomes" id="UP000681526">
    <property type="component" value="Unassembled WGS sequence"/>
</dbReference>
<dbReference type="PANTHER" id="PTHR11709">
    <property type="entry name" value="MULTI-COPPER OXIDASE"/>
    <property type="match status" value="1"/>
</dbReference>
<keyword evidence="10" id="KW-0186">Copper</keyword>
<feature type="transmembrane region" description="Helical" evidence="12">
    <location>
        <begin position="113"/>
        <end position="136"/>
    </location>
</feature>
<evidence type="ECO:0000256" key="7">
    <source>
        <dbReference type="ARBA" id="ARBA00022723"/>
    </source>
</evidence>
<comment type="caution">
    <text evidence="15">The sequence shown here is derived from an EMBL/GenBank/DDBJ whole genome shotgun (WGS) entry which is preliminary data.</text>
</comment>
<sequence length="697" mass="75222">MFETFSALEVLLLMGLSIVGVMAGIAANGLKYAVFRPSPHPLWRRAAHIGSWAGILLVILWGAVTAAVYFALGWAFVMDRVVVMLPLLALPALLVAARALPALRGDKAMTPEAAANVAAAVHTMAAGTLLVLYLVWFDIPSVPDLRESTMYLAMLAGTAALLQLYHRRRVRTIEARGRGYLAMAIRSAAFTLSAVVLLMAWFLWSMERSKFPASMSMLHPETFEYGGGAVPAGAVSSAHHDHHARHAVASAAGSAAISVTDLTGPRTGEPDARFTLVAQKQMIELASGHTVEAWTFNGQVPGPQLVVREGDLVEVELINKDIELGVTVHWHGVDVPNAEDGVAGLTQNAVMPGESHTYRFVVNETGTHWYHSHQASSVQVAKGLFGAFIILPKDGAEAGGGTADVTIFSHDWETPDGTRTVLHLPGPASGGQRIIPPGTEVRLRLVNSASYTKLFSLHGTPFRVSAIDGWDIHEPEAVTGMRLKIGGGGRYDVTFTMPDHPVALTLDGREPETTIIFSKDGQEAADIRTGGPILDPLAYGSYAPAPIDGNAAFDREFLTVLDQIYLGHYNGNSNTLWAINGEVFPRTPTFVVEEGDLVKTRIVNRTFSDHPMHLHGHHMVVLSRNGTPYKGSPLVLDTLLVDPGETYEVAFRADNPGIWMDHCHILDHAAWGMSMHLTYANVTTPYTVGEASGNHPE</sequence>
<comment type="similarity">
    <text evidence="3">Belongs to the multicopper oxidase family.</text>
</comment>
<feature type="transmembrane region" description="Helical" evidence="12">
    <location>
        <begin position="148"/>
        <end position="165"/>
    </location>
</feature>
<dbReference type="RefSeq" id="WP_213483931.1">
    <property type="nucleotide sequence ID" value="NZ_CAJRAY010000026.1"/>
</dbReference>
<evidence type="ECO:0000256" key="9">
    <source>
        <dbReference type="ARBA" id="ARBA00023002"/>
    </source>
</evidence>
<evidence type="ECO:0000259" key="13">
    <source>
        <dbReference type="Pfam" id="PF07731"/>
    </source>
</evidence>
<comment type="catalytic activity">
    <reaction evidence="11">
        <text>nitric oxide + Fe(III)-[cytochrome c] + H2O = Fe(II)-[cytochrome c] + nitrite + 2 H(+)</text>
        <dbReference type="Rhea" id="RHEA:15233"/>
        <dbReference type="Rhea" id="RHEA-COMP:10350"/>
        <dbReference type="Rhea" id="RHEA-COMP:14399"/>
        <dbReference type="ChEBI" id="CHEBI:15377"/>
        <dbReference type="ChEBI" id="CHEBI:15378"/>
        <dbReference type="ChEBI" id="CHEBI:16301"/>
        <dbReference type="ChEBI" id="CHEBI:16480"/>
        <dbReference type="ChEBI" id="CHEBI:29033"/>
        <dbReference type="ChEBI" id="CHEBI:29034"/>
        <dbReference type="EC" id="1.7.2.1"/>
    </reaction>
</comment>
<evidence type="ECO:0000256" key="6">
    <source>
        <dbReference type="ARBA" id="ARBA00017290"/>
    </source>
</evidence>
<comment type="subunit">
    <text evidence="4">Homotrimer.</text>
</comment>
<evidence type="ECO:0000256" key="11">
    <source>
        <dbReference type="ARBA" id="ARBA00049340"/>
    </source>
</evidence>
<keyword evidence="8" id="KW-0677">Repeat</keyword>
<dbReference type="SUPFAM" id="SSF49503">
    <property type="entry name" value="Cupredoxins"/>
    <property type="match status" value="3"/>
</dbReference>
<keyword evidence="12" id="KW-1133">Transmembrane helix</keyword>
<dbReference type="InterPro" id="IPR011707">
    <property type="entry name" value="Cu-oxidase-like_N"/>
</dbReference>
<keyword evidence="12" id="KW-0812">Transmembrane</keyword>
<feature type="transmembrane region" description="Helical" evidence="12">
    <location>
        <begin position="55"/>
        <end position="77"/>
    </location>
</feature>
<feature type="transmembrane region" description="Helical" evidence="12">
    <location>
        <begin position="83"/>
        <end position="101"/>
    </location>
</feature>
<dbReference type="PROSITE" id="PS00080">
    <property type="entry name" value="MULTICOPPER_OXIDASE2"/>
    <property type="match status" value="1"/>
</dbReference>
<evidence type="ECO:0000313" key="15">
    <source>
        <dbReference type="EMBL" id="CAG5082896.1"/>
    </source>
</evidence>
<gene>
    <name evidence="15" type="primary">txxe 1364</name>
    <name evidence="15" type="ORF">TXXE_06510</name>
</gene>
<dbReference type="InterPro" id="IPR001287">
    <property type="entry name" value="NO2-reductase_Cu"/>
</dbReference>
<dbReference type="InterPro" id="IPR002355">
    <property type="entry name" value="Cu_oxidase_Cu_BS"/>
</dbReference>
<dbReference type="Pfam" id="PF07731">
    <property type="entry name" value="Cu-oxidase_2"/>
    <property type="match status" value="1"/>
</dbReference>
<dbReference type="PANTHER" id="PTHR11709:SF394">
    <property type="entry name" value="FI03373P-RELATED"/>
    <property type="match status" value="1"/>
</dbReference>
<dbReference type="Pfam" id="PF07732">
    <property type="entry name" value="Cu-oxidase_3"/>
    <property type="match status" value="1"/>
</dbReference>
<evidence type="ECO:0000256" key="3">
    <source>
        <dbReference type="ARBA" id="ARBA00010609"/>
    </source>
</evidence>
<dbReference type="Gene3D" id="2.60.40.420">
    <property type="entry name" value="Cupredoxins - blue copper proteins"/>
    <property type="match status" value="3"/>
</dbReference>
<dbReference type="CDD" id="cd04202">
    <property type="entry name" value="CuRO_D2_2dMcoN_like"/>
    <property type="match status" value="1"/>
</dbReference>
<dbReference type="PRINTS" id="PR00695">
    <property type="entry name" value="CUNO2RDTASE"/>
</dbReference>
<evidence type="ECO:0000256" key="12">
    <source>
        <dbReference type="SAM" id="Phobius"/>
    </source>
</evidence>
<comment type="cofactor">
    <cofactor evidence="1">
        <name>Cu(+)</name>
        <dbReference type="ChEBI" id="CHEBI:49552"/>
    </cofactor>
</comment>
<dbReference type="EC" id="1.7.2.1" evidence="5"/>
<evidence type="ECO:0000256" key="10">
    <source>
        <dbReference type="ARBA" id="ARBA00023008"/>
    </source>
</evidence>
<feature type="domain" description="Plastocyanin-like" evidence="14">
    <location>
        <begin position="279"/>
        <end position="393"/>
    </location>
</feature>
<evidence type="ECO:0000313" key="16">
    <source>
        <dbReference type="Proteomes" id="UP000681526"/>
    </source>
</evidence>
<evidence type="ECO:0000259" key="14">
    <source>
        <dbReference type="Pfam" id="PF07732"/>
    </source>
</evidence>
<evidence type="ECO:0000256" key="4">
    <source>
        <dbReference type="ARBA" id="ARBA00011233"/>
    </source>
</evidence>
<reference evidence="15 16" key="1">
    <citation type="submission" date="2021-04" db="EMBL/GenBank/DDBJ databases">
        <authorList>
            <person name="Rakotoarivonina H."/>
        </authorList>
    </citation>
    <scope>NUCLEOTIDE SEQUENCE [LARGE SCALE GENOMIC DNA]</scope>
    <source>
        <strain evidence="15 16">XE</strain>
    </source>
</reference>
<feature type="domain" description="Plastocyanin-like" evidence="13">
    <location>
        <begin position="572"/>
        <end position="679"/>
    </location>
</feature>
<dbReference type="InterPro" id="IPR011706">
    <property type="entry name" value="Cu-oxidase_C"/>
</dbReference>
<evidence type="ECO:0000256" key="2">
    <source>
        <dbReference type="ARBA" id="ARBA00001973"/>
    </source>
</evidence>
<keyword evidence="16" id="KW-1185">Reference proteome</keyword>
<comment type="cofactor">
    <cofactor evidence="2">
        <name>Cu(2+)</name>
        <dbReference type="ChEBI" id="CHEBI:29036"/>
    </cofactor>
</comment>
<keyword evidence="12" id="KW-0472">Membrane</keyword>
<keyword evidence="9 15" id="KW-0560">Oxidoreductase</keyword>
<accession>A0ABM8V2F4</accession>